<feature type="compositionally biased region" description="Polar residues" evidence="1">
    <location>
        <begin position="285"/>
        <end position="294"/>
    </location>
</feature>
<dbReference type="OMA" id="NDDGECH"/>
<name>A0A284S782_ARMOS</name>
<gene>
    <name evidence="2" type="ORF">ARMOST_20395</name>
</gene>
<dbReference type="AlphaFoldDB" id="A0A284S782"/>
<evidence type="ECO:0000313" key="3">
    <source>
        <dbReference type="Proteomes" id="UP000219338"/>
    </source>
</evidence>
<sequence length="492" mass="53593">MSANGGVVVFQDLDVVSTPHTQDATFTPIPISTSLVSVPPIKSTDGIPSTSDFVRVSACTPSVVPTIPTPVDPSLNVNLTPSGLLSSGSSPIFRTAPSGVDNPADSIVPPVESLVDNEAVHADAIAVFRRLLKVPNSTHNSSAVDNLFAVAKTMDASDRAAARQEAGEALWSQFVFRNIRKTKTWMLKGCRVANPANPANIAGWDLVPTAADAIRNQCTRCGTLYPCEYTTEADITKCPKCKINVKSCSWANIITVIHDSDSDSEQSVFDALTPNDDGECHSKAADTTISTLSSKRIREQTVEDDTRPKKNRKVESSDRVTRSQTSMAKKPVPSPRAVHFSVSKGQPNEPLDELSDMDGESSMRKHALLQESSNKIPTVTLRRFLPPGGVDTSTPASSDPTTRYSLPPMAVEDMLDQASESLGTERIIEEVARIVADRAEICNNLESLERNWNQNERMQEEIFELVIDRFTSFQEKLVEEALGIKRKWQGGE</sequence>
<feature type="region of interest" description="Disordered" evidence="1">
    <location>
        <begin position="385"/>
        <end position="404"/>
    </location>
</feature>
<evidence type="ECO:0000313" key="2">
    <source>
        <dbReference type="EMBL" id="SJL16865.1"/>
    </source>
</evidence>
<reference evidence="3" key="1">
    <citation type="journal article" date="2017" name="Nat. Ecol. Evol.">
        <title>Genome expansion and lineage-specific genetic innovations in the forest pathogenic fungi Armillaria.</title>
        <authorList>
            <person name="Sipos G."/>
            <person name="Prasanna A.N."/>
            <person name="Walter M.C."/>
            <person name="O'Connor E."/>
            <person name="Balint B."/>
            <person name="Krizsan K."/>
            <person name="Kiss B."/>
            <person name="Hess J."/>
            <person name="Varga T."/>
            <person name="Slot J."/>
            <person name="Riley R."/>
            <person name="Boka B."/>
            <person name="Rigling D."/>
            <person name="Barry K."/>
            <person name="Lee J."/>
            <person name="Mihaltcheva S."/>
            <person name="LaButti K."/>
            <person name="Lipzen A."/>
            <person name="Waldron R."/>
            <person name="Moloney N.M."/>
            <person name="Sperisen C."/>
            <person name="Kredics L."/>
            <person name="Vagvoelgyi C."/>
            <person name="Patrignani A."/>
            <person name="Fitzpatrick D."/>
            <person name="Nagy I."/>
            <person name="Doyle S."/>
            <person name="Anderson J.B."/>
            <person name="Grigoriev I.V."/>
            <person name="Gueldener U."/>
            <person name="Muensterkoetter M."/>
            <person name="Nagy L.G."/>
        </authorList>
    </citation>
    <scope>NUCLEOTIDE SEQUENCE [LARGE SCALE GENOMIC DNA]</scope>
    <source>
        <strain evidence="3">C18/9</strain>
    </source>
</reference>
<keyword evidence="3" id="KW-1185">Reference proteome</keyword>
<dbReference type="Proteomes" id="UP000219338">
    <property type="component" value="Unassembled WGS sequence"/>
</dbReference>
<feature type="region of interest" description="Disordered" evidence="1">
    <location>
        <begin position="272"/>
        <end position="358"/>
    </location>
</feature>
<organism evidence="2 3">
    <name type="scientific">Armillaria ostoyae</name>
    <name type="common">Armillaria root rot fungus</name>
    <dbReference type="NCBI Taxonomy" id="47428"/>
    <lineage>
        <taxon>Eukaryota</taxon>
        <taxon>Fungi</taxon>
        <taxon>Dikarya</taxon>
        <taxon>Basidiomycota</taxon>
        <taxon>Agaricomycotina</taxon>
        <taxon>Agaricomycetes</taxon>
        <taxon>Agaricomycetidae</taxon>
        <taxon>Agaricales</taxon>
        <taxon>Marasmiineae</taxon>
        <taxon>Physalacriaceae</taxon>
        <taxon>Armillaria</taxon>
    </lineage>
</organism>
<feature type="compositionally biased region" description="Basic and acidic residues" evidence="1">
    <location>
        <begin position="296"/>
        <end position="321"/>
    </location>
</feature>
<dbReference type="EMBL" id="FUEG01000038">
    <property type="protein sequence ID" value="SJL16865.1"/>
    <property type="molecule type" value="Genomic_DNA"/>
</dbReference>
<accession>A0A284S782</accession>
<evidence type="ECO:0000256" key="1">
    <source>
        <dbReference type="SAM" id="MobiDB-lite"/>
    </source>
</evidence>
<proteinExistence type="predicted"/>
<feature type="compositionally biased region" description="Low complexity" evidence="1">
    <location>
        <begin position="391"/>
        <end position="402"/>
    </location>
</feature>
<protein>
    <submittedName>
        <fullName evidence="2">Uncharacterized protein</fullName>
    </submittedName>
</protein>
<dbReference type="OrthoDB" id="10384487at2759"/>